<feature type="transmembrane region" description="Helical" evidence="1">
    <location>
        <begin position="112"/>
        <end position="134"/>
    </location>
</feature>
<feature type="transmembrane region" description="Helical" evidence="1">
    <location>
        <begin position="55"/>
        <end position="75"/>
    </location>
</feature>
<feature type="transmembrane region" description="Helical" evidence="1">
    <location>
        <begin position="174"/>
        <end position="195"/>
    </location>
</feature>
<feature type="transmembrane region" description="Helical" evidence="1">
    <location>
        <begin position="23"/>
        <end position="43"/>
    </location>
</feature>
<dbReference type="Pfam" id="PF05940">
    <property type="entry name" value="NnrS"/>
    <property type="match status" value="1"/>
</dbReference>
<feature type="transmembrane region" description="Helical" evidence="1">
    <location>
        <begin position="216"/>
        <end position="235"/>
    </location>
</feature>
<keyword evidence="3" id="KW-1185">Reference proteome</keyword>
<dbReference type="AlphaFoldDB" id="A0A934QGI2"/>
<protein>
    <submittedName>
        <fullName evidence="2">NnrS family protein</fullName>
    </submittedName>
</protein>
<evidence type="ECO:0000256" key="1">
    <source>
        <dbReference type="SAM" id="Phobius"/>
    </source>
</evidence>
<dbReference type="EMBL" id="NRRE01000017">
    <property type="protein sequence ID" value="MBK1696571.1"/>
    <property type="molecule type" value="Genomic_DNA"/>
</dbReference>
<feature type="transmembrane region" description="Helical" evidence="1">
    <location>
        <begin position="296"/>
        <end position="319"/>
    </location>
</feature>
<feature type="transmembrane region" description="Helical" evidence="1">
    <location>
        <begin position="146"/>
        <end position="168"/>
    </location>
</feature>
<keyword evidence="1" id="KW-0472">Membrane</keyword>
<gene>
    <name evidence="2" type="ORF">CKO21_04860</name>
</gene>
<keyword evidence="1" id="KW-0812">Transmembrane</keyword>
<feature type="transmembrane region" description="Helical" evidence="1">
    <location>
        <begin position="360"/>
        <end position="384"/>
    </location>
</feature>
<feature type="transmembrane region" description="Helical" evidence="1">
    <location>
        <begin position="241"/>
        <end position="258"/>
    </location>
</feature>
<dbReference type="RefSeq" id="WP_051432208.1">
    <property type="nucleotide sequence ID" value="NZ_NRRE01000017.1"/>
</dbReference>
<feature type="transmembrane region" description="Helical" evidence="1">
    <location>
        <begin position="87"/>
        <end position="106"/>
    </location>
</feature>
<feature type="transmembrane region" description="Helical" evidence="1">
    <location>
        <begin position="270"/>
        <end position="290"/>
    </location>
</feature>
<name>A0A934QGI2_9PROT</name>
<keyword evidence="1" id="KW-1133">Transmembrane helix</keyword>
<reference evidence="2" key="1">
    <citation type="submission" date="2017-08" db="EMBL/GenBank/DDBJ databases">
        <authorList>
            <person name="Imhoff J.F."/>
            <person name="Rahn T."/>
            <person name="Kuenzel S."/>
            <person name="Neulinger S.C."/>
        </authorList>
    </citation>
    <scope>NUCLEOTIDE SEQUENCE</scope>
    <source>
        <strain evidence="2">DSM 9154</strain>
    </source>
</reference>
<proteinExistence type="predicted"/>
<evidence type="ECO:0000313" key="2">
    <source>
        <dbReference type="EMBL" id="MBK1696571.1"/>
    </source>
</evidence>
<dbReference type="Proteomes" id="UP000778970">
    <property type="component" value="Unassembled WGS sequence"/>
</dbReference>
<feature type="transmembrane region" description="Helical" evidence="1">
    <location>
        <begin position="331"/>
        <end position="354"/>
    </location>
</feature>
<reference evidence="2" key="2">
    <citation type="journal article" date="2020" name="Microorganisms">
        <title>Osmotic Adaptation and Compatible Solute Biosynthesis of Phototrophic Bacteria as Revealed from Genome Analyses.</title>
        <authorList>
            <person name="Imhoff J.F."/>
            <person name="Rahn T."/>
            <person name="Kunzel S."/>
            <person name="Keller A."/>
            <person name="Neulinger S.C."/>
        </authorList>
    </citation>
    <scope>NUCLEOTIDE SEQUENCE</scope>
    <source>
        <strain evidence="2">DSM 9154</strain>
    </source>
</reference>
<organism evidence="2 3">
    <name type="scientific">Rhodovibrio salinarum</name>
    <dbReference type="NCBI Taxonomy" id="1087"/>
    <lineage>
        <taxon>Bacteria</taxon>
        <taxon>Pseudomonadati</taxon>
        <taxon>Pseudomonadota</taxon>
        <taxon>Alphaproteobacteria</taxon>
        <taxon>Rhodospirillales</taxon>
        <taxon>Rhodovibrionaceae</taxon>
        <taxon>Rhodovibrio</taxon>
    </lineage>
</organism>
<dbReference type="InterPro" id="IPR010266">
    <property type="entry name" value="NnrS"/>
</dbReference>
<accession>A0A934QGI2</accession>
<evidence type="ECO:0000313" key="3">
    <source>
        <dbReference type="Proteomes" id="UP000778970"/>
    </source>
</evidence>
<comment type="caution">
    <text evidence="2">The sequence shown here is derived from an EMBL/GenBank/DDBJ whole genome shotgun (WGS) entry which is preliminary data.</text>
</comment>
<sequence>MAQTDTIASAHTIPLLDRGFRPFFFGAGLWAALAILMWSATLGHGLQLPTAFAPVTWHAHAMLFGFLGAALAGFLTTAVPNWTGRPALRGAPLAALAGLWGLGRVACLTSGIVGAVPAAVVDVGFFVALGVIVLREVLAAGNRRNLLVVVGISGVALANLLVHLGPIAGVDRGYGIRLGVGMFALLIVLIGGRIVPVFTRNWLQSHGSPRLPAMWGRYDSLTALATVVAVLAWTLLPDTRVTGGVMFGVGLLNAGRVARWCAWQAWREPLILVLHLGYAWLAAGFLLLGLQMLVPGLLGTSAVHALTAGAMGTMVLAVMTRATRGHTGRALSADVPTVLLFVALTLAVLLRLAAPLVPQLFLVLLGAAALAWAAAFGGFVLFYAPMLFGSGKS</sequence>